<name>A0A1M4MM21_9EURY</name>
<evidence type="ECO:0000256" key="1">
    <source>
        <dbReference type="SAM" id="Coils"/>
    </source>
</evidence>
<protein>
    <submittedName>
        <fullName evidence="2">Uncharacterized protein</fullName>
    </submittedName>
</protein>
<evidence type="ECO:0000313" key="3">
    <source>
        <dbReference type="Proteomes" id="UP000184671"/>
    </source>
</evidence>
<dbReference type="EMBL" id="FMID01000045">
    <property type="protein sequence ID" value="SCL75984.1"/>
    <property type="molecule type" value="Genomic_DNA"/>
</dbReference>
<dbReference type="AlphaFoldDB" id="A0A1M4MM21"/>
<dbReference type="RefSeq" id="WP_074370216.1">
    <property type="nucleotide sequence ID" value="NZ_FMID01000045.1"/>
</dbReference>
<reference evidence="2 3" key="1">
    <citation type="submission" date="2016-08" db="EMBL/GenBank/DDBJ databases">
        <authorList>
            <person name="Seilhamer J.J."/>
        </authorList>
    </citation>
    <scope>NUCLEOTIDE SEQUENCE [LARGE SCALE GENOMIC DNA]</scope>
    <source>
        <strain evidence="2">L21-II-0</strain>
    </source>
</reference>
<sequence>MSRDNLVTINKLREDIKAMKLLSLFLKPELLKKLEEMEQQIDNMSEQATLFNSRFSDYGWCAYDSMSVSLMEDANKTFEEHGIEAAEQVLIRYYKTDVKKIVHWIRSSSKSFAVRYDQIGQFFEDHFAERYYASVPLALIIIDGAVNDFTKSKGFFAEGTSVDAWDCLVGCSEGLAKLKDIFYQKRTKTNSAIITAPYRNGILHGRDINYANEHVSCKCVALMFAIADWMKMKDSEEERRTKFEKAANPPPIMDSLARLQENKQTRREIAEWKPRDVILERDIPATGTVEDYDGYPYVVAVVEMFDAWKEKNYGKLSNGLRKMFPSTDSLGKRAGECRELFQHKEFSSFEIIEVEERGCALSKVQVKVSWLSNGDIHKETLAFGCIYESTTDSVGLPWKCNGEWVLAPWDIRGLTS</sequence>
<accession>A0A1M4MM21</accession>
<dbReference type="Proteomes" id="UP000184671">
    <property type="component" value="Unassembled WGS sequence"/>
</dbReference>
<organism evidence="2 3">
    <name type="scientific">Methanoculleus chikugoensis</name>
    <dbReference type="NCBI Taxonomy" id="118126"/>
    <lineage>
        <taxon>Archaea</taxon>
        <taxon>Methanobacteriati</taxon>
        <taxon>Methanobacteriota</taxon>
        <taxon>Stenosarchaea group</taxon>
        <taxon>Methanomicrobia</taxon>
        <taxon>Methanomicrobiales</taxon>
        <taxon>Methanomicrobiaceae</taxon>
        <taxon>Methanoculleus</taxon>
    </lineage>
</organism>
<gene>
    <name evidence="2" type="ORF">L21_1904</name>
</gene>
<dbReference type="OrthoDB" id="351155at2157"/>
<feature type="coiled-coil region" evidence="1">
    <location>
        <begin position="27"/>
        <end position="54"/>
    </location>
</feature>
<proteinExistence type="predicted"/>
<keyword evidence="1" id="KW-0175">Coiled coil</keyword>
<evidence type="ECO:0000313" key="2">
    <source>
        <dbReference type="EMBL" id="SCL75984.1"/>
    </source>
</evidence>
<dbReference type="STRING" id="118126.L21_1904"/>